<dbReference type="RefSeq" id="WP_324277791.1">
    <property type="nucleotide sequence ID" value="NZ_CP141261.1"/>
</dbReference>
<feature type="region of interest" description="Disordered" evidence="1">
    <location>
        <begin position="1"/>
        <end position="107"/>
    </location>
</feature>
<name>A0ABZ1B6V6_9ACTN</name>
<accession>A0ABZ1B6V6</accession>
<reference evidence="2 3" key="1">
    <citation type="submission" date="2023-12" db="EMBL/GenBank/DDBJ databases">
        <title>Blastococcus brunescens sp. nov., an actonobacterium isolated from sandstone collected in sahara desert.</title>
        <authorList>
            <person name="Gtari M."/>
            <person name="Ghodhbane F."/>
        </authorList>
    </citation>
    <scope>NUCLEOTIDE SEQUENCE [LARGE SCALE GENOMIC DNA]</scope>
    <source>
        <strain evidence="2 3">BMG 8361</strain>
    </source>
</reference>
<gene>
    <name evidence="2" type="ORF">U6N30_14295</name>
</gene>
<proteinExistence type="predicted"/>
<dbReference type="EMBL" id="CP141261">
    <property type="protein sequence ID" value="WRL66479.1"/>
    <property type="molecule type" value="Genomic_DNA"/>
</dbReference>
<evidence type="ECO:0000313" key="2">
    <source>
        <dbReference type="EMBL" id="WRL66479.1"/>
    </source>
</evidence>
<evidence type="ECO:0000313" key="3">
    <source>
        <dbReference type="Proteomes" id="UP001324287"/>
    </source>
</evidence>
<keyword evidence="3" id="KW-1185">Reference proteome</keyword>
<sequence length="107" mass="11558">MAGRMEGDPPPLDEGGRRDRTRHPERGARRRPRRAGGAARPARRDIGGGCAIARRGVPEADALEQQLSARPGEAGFPYRPVSDREADEADSLEQDTDVPVDDDDIGS</sequence>
<organism evidence="2 3">
    <name type="scientific">Blastococcus brunescens</name>
    <dbReference type="NCBI Taxonomy" id="1564165"/>
    <lineage>
        <taxon>Bacteria</taxon>
        <taxon>Bacillati</taxon>
        <taxon>Actinomycetota</taxon>
        <taxon>Actinomycetes</taxon>
        <taxon>Geodermatophilales</taxon>
        <taxon>Geodermatophilaceae</taxon>
        <taxon>Blastococcus</taxon>
    </lineage>
</organism>
<dbReference type="Proteomes" id="UP001324287">
    <property type="component" value="Chromosome"/>
</dbReference>
<evidence type="ECO:0000256" key="1">
    <source>
        <dbReference type="SAM" id="MobiDB-lite"/>
    </source>
</evidence>
<feature type="compositionally biased region" description="Basic and acidic residues" evidence="1">
    <location>
        <begin position="14"/>
        <end position="27"/>
    </location>
</feature>
<protein>
    <submittedName>
        <fullName evidence="2">Uncharacterized protein</fullName>
    </submittedName>
</protein>
<feature type="compositionally biased region" description="Acidic residues" evidence="1">
    <location>
        <begin position="85"/>
        <end position="107"/>
    </location>
</feature>